<feature type="domain" description="SAM" evidence="2">
    <location>
        <begin position="465"/>
        <end position="523"/>
    </location>
</feature>
<dbReference type="Pfam" id="PF00339">
    <property type="entry name" value="Arrestin_N"/>
    <property type="match status" value="1"/>
</dbReference>
<dbReference type="InterPro" id="IPR014756">
    <property type="entry name" value="Ig_E-set"/>
</dbReference>
<dbReference type="SUPFAM" id="SSF47769">
    <property type="entry name" value="SAM/Pointed domain"/>
    <property type="match status" value="1"/>
</dbReference>
<dbReference type="GO" id="GO:0031625">
    <property type="term" value="F:ubiquitin protein ligase binding"/>
    <property type="evidence" value="ECO:0007669"/>
    <property type="project" value="TreeGrafter"/>
</dbReference>
<dbReference type="PANTHER" id="PTHR11188:SF17">
    <property type="entry name" value="FI21816P1"/>
    <property type="match status" value="1"/>
</dbReference>
<evidence type="ECO:0000313" key="4">
    <source>
        <dbReference type="Proteomes" id="UP000193642"/>
    </source>
</evidence>
<evidence type="ECO:0000256" key="1">
    <source>
        <dbReference type="SAM" id="MobiDB-lite"/>
    </source>
</evidence>
<name>A0A1Y2CM47_9FUNG</name>
<evidence type="ECO:0000259" key="2">
    <source>
        <dbReference type="PROSITE" id="PS50105"/>
    </source>
</evidence>
<sequence length="523" mass="58003">MSSIQRFEVVGTAENTRSDGAIVVEAGWDSEALLSGTVLLKVDAAIKNVRIQAEFRGYTETRWESSSNKKLAKRPESDSYKIARVGRAFQQQVEVIYDSPVSITPNPIGGALKFPFNFKLPKTSLPPSFETAAGTISYYVKCTILYQESMRLLKSNHEAEVPVIIRIPESAKQRLLESPSHLTHKVVGTDTQVGYACQLSRRVLTLGEQLDVDVSIFSLPKGSKLRSLNGSLRSQVQYINSEKVGAQAKFPRPLSELVQNFPLIQVNPSEPVVTRMRLLVDPALALASFESFLISVKTIFRLQVILDNSETPNIQYELPIVVVAPLKSMMTPMRQRMSDDPRTQYDSPRSMISLESASSHSSPAVAPQPFSILPEPRMPMPQGTLPILPPRNQSLNASHVEGSPRSQVEDSPRSQSHRHFSYLLSELEALEISTATGRISEPEMVDVEESYYTMLSADSVPEPSWTVENVAEWLTCLGAPHDIVDEFVLQTIDGAMLLSLSSDDLKNELGVVSLALRRKILRL</sequence>
<dbReference type="STRING" id="329046.A0A1Y2CM47"/>
<proteinExistence type="predicted"/>
<dbReference type="Proteomes" id="UP000193642">
    <property type="component" value="Unassembled WGS sequence"/>
</dbReference>
<keyword evidence="4" id="KW-1185">Reference proteome</keyword>
<dbReference type="GO" id="GO:0030674">
    <property type="term" value="F:protein-macromolecule adaptor activity"/>
    <property type="evidence" value="ECO:0007669"/>
    <property type="project" value="TreeGrafter"/>
</dbReference>
<protein>
    <recommendedName>
        <fullName evidence="2">SAM domain-containing protein</fullName>
    </recommendedName>
</protein>
<dbReference type="InterPro" id="IPR011021">
    <property type="entry name" value="Arrestin-like_N"/>
</dbReference>
<dbReference type="Gene3D" id="1.10.150.50">
    <property type="entry name" value="Transcription Factor, Ets-1"/>
    <property type="match status" value="1"/>
</dbReference>
<dbReference type="SMART" id="SM00454">
    <property type="entry name" value="SAM"/>
    <property type="match status" value="1"/>
</dbReference>
<dbReference type="Pfam" id="PF07647">
    <property type="entry name" value="SAM_2"/>
    <property type="match status" value="1"/>
</dbReference>
<organism evidence="3 4">
    <name type="scientific">Rhizoclosmatium globosum</name>
    <dbReference type="NCBI Taxonomy" id="329046"/>
    <lineage>
        <taxon>Eukaryota</taxon>
        <taxon>Fungi</taxon>
        <taxon>Fungi incertae sedis</taxon>
        <taxon>Chytridiomycota</taxon>
        <taxon>Chytridiomycota incertae sedis</taxon>
        <taxon>Chytridiomycetes</taxon>
        <taxon>Chytridiales</taxon>
        <taxon>Chytriomycetaceae</taxon>
        <taxon>Rhizoclosmatium</taxon>
    </lineage>
</organism>
<gene>
    <name evidence="3" type="ORF">BCR33DRAFT_714538</name>
</gene>
<evidence type="ECO:0000313" key="3">
    <source>
        <dbReference type="EMBL" id="ORY48108.1"/>
    </source>
</evidence>
<dbReference type="PANTHER" id="PTHR11188">
    <property type="entry name" value="ARRESTIN DOMAIN CONTAINING PROTEIN"/>
    <property type="match status" value="1"/>
</dbReference>
<dbReference type="EMBL" id="MCGO01000012">
    <property type="protein sequence ID" value="ORY48108.1"/>
    <property type="molecule type" value="Genomic_DNA"/>
</dbReference>
<comment type="caution">
    <text evidence="3">The sequence shown here is derived from an EMBL/GenBank/DDBJ whole genome shotgun (WGS) entry which is preliminary data.</text>
</comment>
<dbReference type="GO" id="GO:0070086">
    <property type="term" value="P:ubiquitin-dependent endocytosis"/>
    <property type="evidence" value="ECO:0007669"/>
    <property type="project" value="TreeGrafter"/>
</dbReference>
<dbReference type="InterPro" id="IPR001660">
    <property type="entry name" value="SAM"/>
</dbReference>
<dbReference type="InterPro" id="IPR014752">
    <property type="entry name" value="Arrestin-like_C"/>
</dbReference>
<dbReference type="GO" id="GO:0005886">
    <property type="term" value="C:plasma membrane"/>
    <property type="evidence" value="ECO:0007669"/>
    <property type="project" value="TreeGrafter"/>
</dbReference>
<accession>A0A1Y2CM47</accession>
<feature type="region of interest" description="Disordered" evidence="1">
    <location>
        <begin position="353"/>
        <end position="417"/>
    </location>
</feature>
<dbReference type="GO" id="GO:0005829">
    <property type="term" value="C:cytosol"/>
    <property type="evidence" value="ECO:0007669"/>
    <property type="project" value="TreeGrafter"/>
</dbReference>
<dbReference type="SUPFAM" id="SSF81296">
    <property type="entry name" value="E set domains"/>
    <property type="match status" value="1"/>
</dbReference>
<dbReference type="InterPro" id="IPR013761">
    <property type="entry name" value="SAM/pointed_sf"/>
</dbReference>
<dbReference type="InterPro" id="IPR050357">
    <property type="entry name" value="Arrestin_domain-protein"/>
</dbReference>
<feature type="compositionally biased region" description="Low complexity" evidence="1">
    <location>
        <begin position="353"/>
        <end position="362"/>
    </location>
</feature>
<dbReference type="PROSITE" id="PS50105">
    <property type="entry name" value="SAM_DOMAIN"/>
    <property type="match status" value="1"/>
</dbReference>
<dbReference type="Gene3D" id="2.60.40.640">
    <property type="match status" value="1"/>
</dbReference>
<dbReference type="OrthoDB" id="73680at2759"/>
<reference evidence="3 4" key="1">
    <citation type="submission" date="2016-07" db="EMBL/GenBank/DDBJ databases">
        <title>Pervasive Adenine N6-methylation of Active Genes in Fungi.</title>
        <authorList>
            <consortium name="DOE Joint Genome Institute"/>
            <person name="Mondo S.J."/>
            <person name="Dannebaum R.O."/>
            <person name="Kuo R.C."/>
            <person name="Labutti K."/>
            <person name="Haridas S."/>
            <person name="Kuo A."/>
            <person name="Salamov A."/>
            <person name="Ahrendt S.R."/>
            <person name="Lipzen A."/>
            <person name="Sullivan W."/>
            <person name="Andreopoulos W.B."/>
            <person name="Clum A."/>
            <person name="Lindquist E."/>
            <person name="Daum C."/>
            <person name="Ramamoorthy G.K."/>
            <person name="Gryganskyi A."/>
            <person name="Culley D."/>
            <person name="Magnuson J.K."/>
            <person name="James T.Y."/>
            <person name="O'Malley M.A."/>
            <person name="Stajich J.E."/>
            <person name="Spatafora J.W."/>
            <person name="Visel A."/>
            <person name="Grigoriev I.V."/>
        </authorList>
    </citation>
    <scope>NUCLEOTIDE SEQUENCE [LARGE SCALE GENOMIC DNA]</scope>
    <source>
        <strain evidence="3 4">JEL800</strain>
    </source>
</reference>
<dbReference type="AlphaFoldDB" id="A0A1Y2CM47"/>